<dbReference type="InterPro" id="IPR009594">
    <property type="entry name" value="Tscrpt_reg_HTH_AraC_N"/>
</dbReference>
<dbReference type="KEGG" id="btre:F542_21210"/>
<dbReference type="InterPro" id="IPR018060">
    <property type="entry name" value="HTH_AraC"/>
</dbReference>
<protein>
    <submittedName>
        <fullName evidence="4">AraC family transcriptional regulator</fullName>
    </submittedName>
</protein>
<sequence length="304" mass="35156">MMKKQICQELAELIQQFTQQTGSFSPTELTSLQLCRRNHSTNPMPCIYPLSLVLVVQGSQHLNFCETVMVLEAGQTALTTVELPVVSNVLEASQHKPYLSLRIELDVMLLRELDEQIQWQTDRSALSDSLSVFPADDDLLDAVLRYVKLLQQPQLQPYLAPLIEREIAVRLLTSEHLPMLRKLLTNGTVEHNIAKIIAHFNEHYAEKIEIEQLAEMVFMSPSSLRQHFKKITGVSPLQYQKQLRLQHARRLMFKQHFDATRTAFEVGYESPNQFSREYARMFGLPPLKDIQRLKEDEMHYGRIV</sequence>
<dbReference type="PROSITE" id="PS01124">
    <property type="entry name" value="HTH_ARAC_FAMILY_2"/>
    <property type="match status" value="1"/>
</dbReference>
<dbReference type="PANTHER" id="PTHR43436">
    <property type="entry name" value="ARAC-FAMILY TRANSCRIPTIONAL REGULATOR"/>
    <property type="match status" value="1"/>
</dbReference>
<accession>A0A4V7ICV1</accession>
<evidence type="ECO:0000256" key="2">
    <source>
        <dbReference type="ARBA" id="ARBA00023163"/>
    </source>
</evidence>
<evidence type="ECO:0000259" key="3">
    <source>
        <dbReference type="PROSITE" id="PS01124"/>
    </source>
</evidence>
<dbReference type="RefSeq" id="WP_015431481.1">
    <property type="nucleotide sequence ID" value="NZ_CP006954.1"/>
</dbReference>
<keyword evidence="1" id="KW-0805">Transcription regulation</keyword>
<dbReference type="GO" id="GO:0003700">
    <property type="term" value="F:DNA-binding transcription factor activity"/>
    <property type="evidence" value="ECO:0007669"/>
    <property type="project" value="InterPro"/>
</dbReference>
<reference evidence="4 5" key="1">
    <citation type="journal article" date="2014" name="Genome Announc.">
        <title>Complete Closed Genome Sequences of Three Bibersteinia trehalosi Nasopharyngeal Isolates from Cattle with Shipping Fever.</title>
        <authorList>
            <person name="Harhay G.P."/>
            <person name="McVey D.S."/>
            <person name="Koren S."/>
            <person name="Phillippy A.M."/>
            <person name="Bono J."/>
            <person name="Harhay D.M."/>
            <person name="Clawson M.L."/>
            <person name="Heaton M.P."/>
            <person name="Chitko-McKown C.G."/>
            <person name="Korlach J."/>
            <person name="Smith T.P."/>
        </authorList>
    </citation>
    <scope>NUCLEOTIDE SEQUENCE [LARGE SCALE GENOMIC DNA]</scope>
    <source>
        <strain evidence="4 5">USDA-ARS-USMARC-188</strain>
    </source>
</reference>
<dbReference type="SUPFAM" id="SSF46689">
    <property type="entry name" value="Homeodomain-like"/>
    <property type="match status" value="2"/>
</dbReference>
<dbReference type="InterPro" id="IPR009057">
    <property type="entry name" value="Homeodomain-like_sf"/>
</dbReference>
<dbReference type="Pfam" id="PF12833">
    <property type="entry name" value="HTH_18"/>
    <property type="match status" value="1"/>
</dbReference>
<dbReference type="EMBL" id="CP006954">
    <property type="protein sequence ID" value="AHG82829.1"/>
    <property type="molecule type" value="Genomic_DNA"/>
</dbReference>
<feature type="domain" description="HTH araC/xylS-type" evidence="3">
    <location>
        <begin position="194"/>
        <end position="292"/>
    </location>
</feature>
<evidence type="ECO:0000256" key="1">
    <source>
        <dbReference type="ARBA" id="ARBA00023015"/>
    </source>
</evidence>
<name>A0A4V7ICV1_BIBTR</name>
<evidence type="ECO:0000313" key="5">
    <source>
        <dbReference type="Proteomes" id="UP000019091"/>
    </source>
</evidence>
<dbReference type="AlphaFoldDB" id="A0A4V7ICV1"/>
<dbReference type="Pfam" id="PF06719">
    <property type="entry name" value="AraC_N"/>
    <property type="match status" value="1"/>
</dbReference>
<dbReference type="PANTHER" id="PTHR43436:SF1">
    <property type="entry name" value="TRANSCRIPTIONAL REGULATORY PROTEIN"/>
    <property type="match status" value="1"/>
</dbReference>
<dbReference type="GO" id="GO:0043565">
    <property type="term" value="F:sequence-specific DNA binding"/>
    <property type="evidence" value="ECO:0007669"/>
    <property type="project" value="InterPro"/>
</dbReference>
<evidence type="ECO:0000313" key="4">
    <source>
        <dbReference type="EMBL" id="AHG82829.1"/>
    </source>
</evidence>
<proteinExistence type="predicted"/>
<gene>
    <name evidence="4" type="ORF">F542_21210</name>
</gene>
<dbReference type="SMART" id="SM00342">
    <property type="entry name" value="HTH_ARAC"/>
    <property type="match status" value="1"/>
</dbReference>
<organism evidence="4 5">
    <name type="scientific">Bibersteinia trehalosi USDA-ARS-USMARC-188</name>
    <dbReference type="NCBI Taxonomy" id="1263829"/>
    <lineage>
        <taxon>Bacteria</taxon>
        <taxon>Pseudomonadati</taxon>
        <taxon>Pseudomonadota</taxon>
        <taxon>Gammaproteobacteria</taxon>
        <taxon>Pasteurellales</taxon>
        <taxon>Pasteurellaceae</taxon>
        <taxon>Bibersteinia</taxon>
    </lineage>
</organism>
<dbReference type="Gene3D" id="1.10.10.60">
    <property type="entry name" value="Homeodomain-like"/>
    <property type="match status" value="1"/>
</dbReference>
<dbReference type="Proteomes" id="UP000019091">
    <property type="component" value="Chromosome"/>
</dbReference>
<keyword evidence="2" id="KW-0804">Transcription</keyword>